<keyword evidence="7" id="KW-0677">Repeat</keyword>
<dbReference type="GO" id="GO:0005509">
    <property type="term" value="F:calcium ion binding"/>
    <property type="evidence" value="ECO:0007669"/>
    <property type="project" value="InterPro"/>
</dbReference>
<evidence type="ECO:0000256" key="3">
    <source>
        <dbReference type="ARBA" id="ARBA00022525"/>
    </source>
</evidence>
<comment type="subcellular location">
    <subcellularLocation>
        <location evidence="1">Secreted</location>
        <location evidence="1">Extracellular space</location>
        <location evidence="1">Extracellular matrix</location>
    </subcellularLocation>
</comment>
<dbReference type="InterPro" id="IPR026823">
    <property type="entry name" value="cEGF"/>
</dbReference>
<dbReference type="Pfam" id="PF07645">
    <property type="entry name" value="EGF_CA"/>
    <property type="match status" value="1"/>
</dbReference>
<feature type="domain" description="EGF-like" evidence="12">
    <location>
        <begin position="29"/>
        <end position="67"/>
    </location>
</feature>
<dbReference type="InterPro" id="IPR049883">
    <property type="entry name" value="NOTCH1_EGF-like"/>
</dbReference>
<evidence type="ECO:0000256" key="8">
    <source>
        <dbReference type="ARBA" id="ARBA00022837"/>
    </source>
</evidence>
<organism evidence="13 14">
    <name type="scientific">Coregonus suidteri</name>
    <dbReference type="NCBI Taxonomy" id="861788"/>
    <lineage>
        <taxon>Eukaryota</taxon>
        <taxon>Metazoa</taxon>
        <taxon>Chordata</taxon>
        <taxon>Craniata</taxon>
        <taxon>Vertebrata</taxon>
        <taxon>Euteleostomi</taxon>
        <taxon>Actinopterygii</taxon>
        <taxon>Neopterygii</taxon>
        <taxon>Teleostei</taxon>
        <taxon>Protacanthopterygii</taxon>
        <taxon>Salmoniformes</taxon>
        <taxon>Salmonidae</taxon>
        <taxon>Coregoninae</taxon>
        <taxon>Coregonus</taxon>
    </lineage>
</organism>
<accession>A0AAN8KIH2</accession>
<evidence type="ECO:0000256" key="1">
    <source>
        <dbReference type="ARBA" id="ARBA00004498"/>
    </source>
</evidence>
<dbReference type="PROSITE" id="PS00010">
    <property type="entry name" value="ASX_HYDROXYL"/>
    <property type="match status" value="1"/>
</dbReference>
<dbReference type="FunFam" id="2.10.25.10:FF:000038">
    <property type="entry name" value="Fibrillin 2"/>
    <property type="match status" value="1"/>
</dbReference>
<reference evidence="13 14" key="1">
    <citation type="submission" date="2021-04" db="EMBL/GenBank/DDBJ databases">
        <authorList>
            <person name="De Guttry C."/>
            <person name="Zahm M."/>
            <person name="Klopp C."/>
            <person name="Cabau C."/>
            <person name="Louis A."/>
            <person name="Berthelot C."/>
            <person name="Parey E."/>
            <person name="Roest Crollius H."/>
            <person name="Montfort J."/>
            <person name="Robinson-Rechavi M."/>
            <person name="Bucao C."/>
            <person name="Bouchez O."/>
            <person name="Gislard M."/>
            <person name="Lluch J."/>
            <person name="Milhes M."/>
            <person name="Lampietro C."/>
            <person name="Lopez Roques C."/>
            <person name="Donnadieu C."/>
            <person name="Braasch I."/>
            <person name="Desvignes T."/>
            <person name="Postlethwait J."/>
            <person name="Bobe J."/>
            <person name="Wedekind C."/>
            <person name="Guiguen Y."/>
        </authorList>
    </citation>
    <scope>NUCLEOTIDE SEQUENCE [LARGE SCALE GENOMIC DNA]</scope>
    <source>
        <strain evidence="13">Cs_M1</strain>
        <tissue evidence="13">Blood</tissue>
    </source>
</reference>
<evidence type="ECO:0000256" key="6">
    <source>
        <dbReference type="ARBA" id="ARBA00022729"/>
    </source>
</evidence>
<dbReference type="SMART" id="SM00181">
    <property type="entry name" value="EGF"/>
    <property type="match status" value="3"/>
</dbReference>
<evidence type="ECO:0000256" key="2">
    <source>
        <dbReference type="ARBA" id="ARBA00006127"/>
    </source>
</evidence>
<keyword evidence="14" id="KW-1185">Reference proteome</keyword>
<dbReference type="InterPro" id="IPR000742">
    <property type="entry name" value="EGF"/>
</dbReference>
<dbReference type="InterPro" id="IPR055088">
    <property type="entry name" value="Fibulin_C"/>
</dbReference>
<keyword evidence="6" id="KW-0732">Signal</keyword>
<evidence type="ECO:0000256" key="5">
    <source>
        <dbReference type="ARBA" id="ARBA00022536"/>
    </source>
</evidence>
<keyword evidence="5 11" id="KW-0245">EGF-like domain</keyword>
<dbReference type="Proteomes" id="UP001356427">
    <property type="component" value="Unassembled WGS sequence"/>
</dbReference>
<dbReference type="Pfam" id="PF22914">
    <property type="entry name" value="Fibulin_C"/>
    <property type="match status" value="1"/>
</dbReference>
<dbReference type="SUPFAM" id="SSF57184">
    <property type="entry name" value="Growth factor receptor domain"/>
    <property type="match status" value="1"/>
</dbReference>
<dbReference type="PANTHER" id="PTHR24050">
    <property type="entry name" value="PA14 DOMAIN-CONTAINING PROTEIN"/>
    <property type="match status" value="1"/>
</dbReference>
<dbReference type="AlphaFoldDB" id="A0AAN8KIH2"/>
<comment type="caution">
    <text evidence="13">The sequence shown here is derived from an EMBL/GenBank/DDBJ whole genome shotgun (WGS) entry which is preliminary data.</text>
</comment>
<evidence type="ECO:0000256" key="11">
    <source>
        <dbReference type="PROSITE-ProRule" id="PRU00076"/>
    </source>
</evidence>
<comment type="similarity">
    <text evidence="2">Belongs to the fibulin family.</text>
</comment>
<sequence>QECANIYGSYQCYCRRGFYLKEDGHTCEDIDECSQSIGNLCVFECVNIPGRYQCACPPNGYTLSTSGHTCRDIDECTTGVHNCSRDQTCYNIQGGYRCLSFSCPPNYKKVSDTRCERNVCPANSADCQTSPLRITYYQLSFQPNIVIPAQIFRIGPSPAYSGDNIAISITRGNEENYFSTRKLNSFTGAVSSHAA</sequence>
<evidence type="ECO:0000256" key="7">
    <source>
        <dbReference type="ARBA" id="ARBA00022737"/>
    </source>
</evidence>
<keyword evidence="3" id="KW-0964">Secreted</keyword>
<dbReference type="InterPro" id="IPR009030">
    <property type="entry name" value="Growth_fac_rcpt_cys_sf"/>
</dbReference>
<dbReference type="InterPro" id="IPR000152">
    <property type="entry name" value="EGF-type_Asp/Asn_hydroxyl_site"/>
</dbReference>
<dbReference type="InterPro" id="IPR052235">
    <property type="entry name" value="Nephronectin_domain"/>
</dbReference>
<dbReference type="EMBL" id="JAGTTL010002725">
    <property type="protein sequence ID" value="KAK6269354.1"/>
    <property type="molecule type" value="Genomic_DNA"/>
</dbReference>
<dbReference type="Pfam" id="PF12662">
    <property type="entry name" value="cEGF"/>
    <property type="match status" value="1"/>
</dbReference>
<keyword evidence="8" id="KW-0106">Calcium</keyword>
<dbReference type="Gene3D" id="2.10.25.10">
    <property type="entry name" value="Laminin"/>
    <property type="match status" value="3"/>
</dbReference>
<dbReference type="PANTHER" id="PTHR24050:SF28">
    <property type="entry name" value="UROMODULIN-LIKE"/>
    <property type="match status" value="1"/>
</dbReference>
<keyword evidence="4" id="KW-0272">Extracellular matrix</keyword>
<name>A0AAN8KIH2_9TELE</name>
<proteinExistence type="inferred from homology"/>
<feature type="non-terminal residue" evidence="13">
    <location>
        <position position="1"/>
    </location>
</feature>
<evidence type="ECO:0000256" key="4">
    <source>
        <dbReference type="ARBA" id="ARBA00022530"/>
    </source>
</evidence>
<protein>
    <recommendedName>
        <fullName evidence="12">EGF-like domain-containing protein</fullName>
    </recommendedName>
</protein>
<evidence type="ECO:0000313" key="14">
    <source>
        <dbReference type="Proteomes" id="UP001356427"/>
    </source>
</evidence>
<keyword evidence="9" id="KW-1015">Disulfide bond</keyword>
<dbReference type="FunFam" id="2.10.25.10:FF:000078">
    <property type="entry name" value="Fibulin-1"/>
    <property type="match status" value="1"/>
</dbReference>
<dbReference type="CDD" id="cd00054">
    <property type="entry name" value="EGF_CA"/>
    <property type="match status" value="2"/>
</dbReference>
<gene>
    <name evidence="13" type="ORF">J4Q44_G00393400</name>
</gene>
<evidence type="ECO:0000256" key="10">
    <source>
        <dbReference type="ARBA" id="ARBA00023180"/>
    </source>
</evidence>
<dbReference type="PROSITE" id="PS50026">
    <property type="entry name" value="EGF_3"/>
    <property type="match status" value="1"/>
</dbReference>
<dbReference type="SMART" id="SM00179">
    <property type="entry name" value="EGF_CA"/>
    <property type="match status" value="3"/>
</dbReference>
<evidence type="ECO:0000313" key="13">
    <source>
        <dbReference type="EMBL" id="KAK6269354.1"/>
    </source>
</evidence>
<dbReference type="PROSITE" id="PS01187">
    <property type="entry name" value="EGF_CA"/>
    <property type="match status" value="2"/>
</dbReference>
<dbReference type="InterPro" id="IPR018097">
    <property type="entry name" value="EGF_Ca-bd_CS"/>
</dbReference>
<evidence type="ECO:0000259" key="12">
    <source>
        <dbReference type="PROSITE" id="PS50026"/>
    </source>
</evidence>
<comment type="caution">
    <text evidence="11">Lacks conserved residue(s) required for the propagation of feature annotation.</text>
</comment>
<dbReference type="GO" id="GO:0030855">
    <property type="term" value="P:epithelial cell differentiation"/>
    <property type="evidence" value="ECO:0007669"/>
    <property type="project" value="UniProtKB-ARBA"/>
</dbReference>
<keyword evidence="10" id="KW-0325">Glycoprotein</keyword>
<evidence type="ECO:0000256" key="9">
    <source>
        <dbReference type="ARBA" id="ARBA00023157"/>
    </source>
</evidence>
<dbReference type="InterPro" id="IPR001881">
    <property type="entry name" value="EGF-like_Ca-bd_dom"/>
</dbReference>